<keyword evidence="2" id="KW-1185">Reference proteome</keyword>
<evidence type="ECO:0000313" key="1">
    <source>
        <dbReference type="EMBL" id="GBM80259.1"/>
    </source>
</evidence>
<name>A0A4Y2ISQ0_ARAVE</name>
<reference evidence="1 2" key="1">
    <citation type="journal article" date="2019" name="Sci. Rep.">
        <title>Orb-weaving spider Araneus ventricosus genome elucidates the spidroin gene catalogue.</title>
        <authorList>
            <person name="Kono N."/>
            <person name="Nakamura H."/>
            <person name="Ohtoshi R."/>
            <person name="Moran D.A.P."/>
            <person name="Shinohara A."/>
            <person name="Yoshida Y."/>
            <person name="Fujiwara M."/>
            <person name="Mori M."/>
            <person name="Tomita M."/>
            <person name="Arakawa K."/>
        </authorList>
    </citation>
    <scope>NUCLEOTIDE SEQUENCE [LARGE SCALE GENOMIC DNA]</scope>
</reference>
<protein>
    <submittedName>
        <fullName evidence="1">Uncharacterized protein</fullName>
    </submittedName>
</protein>
<accession>A0A4Y2ISQ0</accession>
<comment type="caution">
    <text evidence="1">The sequence shown here is derived from an EMBL/GenBank/DDBJ whole genome shotgun (WGS) entry which is preliminary data.</text>
</comment>
<dbReference type="Proteomes" id="UP000499080">
    <property type="component" value="Unassembled WGS sequence"/>
</dbReference>
<dbReference type="AlphaFoldDB" id="A0A4Y2ISQ0"/>
<evidence type="ECO:0000313" key="2">
    <source>
        <dbReference type="Proteomes" id="UP000499080"/>
    </source>
</evidence>
<dbReference type="EMBL" id="BGPR01002869">
    <property type="protein sequence ID" value="GBM80259.1"/>
    <property type="molecule type" value="Genomic_DNA"/>
</dbReference>
<sequence length="133" mass="14889">MEDKQTGIDENSKIVDVSGAEDCVFSLQKSLTHLEGKGGKMSGIDVEEYLTAADDLMVFARVTEGDILSSITDEMENDDEDHTDPSQSLLTYQETLQSVQSIRNFFQAFHDDHVRALESMQTLLVDLTVKQQE</sequence>
<organism evidence="1 2">
    <name type="scientific">Araneus ventricosus</name>
    <name type="common">Orbweaver spider</name>
    <name type="synonym">Epeira ventricosa</name>
    <dbReference type="NCBI Taxonomy" id="182803"/>
    <lineage>
        <taxon>Eukaryota</taxon>
        <taxon>Metazoa</taxon>
        <taxon>Ecdysozoa</taxon>
        <taxon>Arthropoda</taxon>
        <taxon>Chelicerata</taxon>
        <taxon>Arachnida</taxon>
        <taxon>Araneae</taxon>
        <taxon>Araneomorphae</taxon>
        <taxon>Entelegynae</taxon>
        <taxon>Araneoidea</taxon>
        <taxon>Araneidae</taxon>
        <taxon>Araneus</taxon>
    </lineage>
</organism>
<gene>
    <name evidence="1" type="ORF">AVEN_134241_1</name>
</gene>
<proteinExistence type="predicted"/>